<dbReference type="RefSeq" id="WP_093312591.1">
    <property type="nucleotide sequence ID" value="NZ_FOZG01000001.1"/>
</dbReference>
<keyword evidence="1" id="KW-0378">Hydrolase</keyword>
<evidence type="ECO:0000313" key="1">
    <source>
        <dbReference type="EMBL" id="SFR86348.1"/>
    </source>
</evidence>
<dbReference type="Proteomes" id="UP000198824">
    <property type="component" value="Unassembled WGS sequence"/>
</dbReference>
<accession>A0A1I6K5J3</accession>
<dbReference type="STRING" id="1166337.SAMN05192580_1339"/>
<keyword evidence="2" id="KW-1185">Reference proteome</keyword>
<protein>
    <submittedName>
        <fullName evidence="1">D-alanyl-D-alanine carboxypeptidase</fullName>
    </submittedName>
</protein>
<evidence type="ECO:0000313" key="2">
    <source>
        <dbReference type="Proteomes" id="UP000198824"/>
    </source>
</evidence>
<name>A0A1I6K5J3_9SPHN</name>
<dbReference type="InterPro" id="IPR009045">
    <property type="entry name" value="Zn_M74/Hedgehog-like"/>
</dbReference>
<sequence length="156" mass="17300">MGMLKRYERLEGVDLKLAAAIRTGVSRLTFDCTVAEGVRSKEQMWINYGKGRTAAECRAKGVPEKYAMPGVAKVTWLSNPLASNHADGRAVDVYPLVRGQLANTRDHLPLFRALYEAIMAAGREVGVRLRYGGDWDQDGKLFEKGETDAVHFERAA</sequence>
<dbReference type="EMBL" id="FOZG01000001">
    <property type="protein sequence ID" value="SFR86348.1"/>
    <property type="molecule type" value="Genomic_DNA"/>
</dbReference>
<dbReference type="Gene3D" id="3.30.1380.10">
    <property type="match status" value="1"/>
</dbReference>
<keyword evidence="1" id="KW-0645">Protease</keyword>
<dbReference type="SUPFAM" id="SSF55166">
    <property type="entry name" value="Hedgehog/DD-peptidase"/>
    <property type="match status" value="1"/>
</dbReference>
<dbReference type="AlphaFoldDB" id="A0A1I6K5J3"/>
<proteinExistence type="predicted"/>
<organism evidence="1 2">
    <name type="scientific">Sphingomonas jatrophae</name>
    <dbReference type="NCBI Taxonomy" id="1166337"/>
    <lineage>
        <taxon>Bacteria</taxon>
        <taxon>Pseudomonadati</taxon>
        <taxon>Pseudomonadota</taxon>
        <taxon>Alphaproteobacteria</taxon>
        <taxon>Sphingomonadales</taxon>
        <taxon>Sphingomonadaceae</taxon>
        <taxon>Sphingomonas</taxon>
    </lineage>
</organism>
<dbReference type="GO" id="GO:0004180">
    <property type="term" value="F:carboxypeptidase activity"/>
    <property type="evidence" value="ECO:0007669"/>
    <property type="project" value="UniProtKB-KW"/>
</dbReference>
<reference evidence="1 2" key="1">
    <citation type="submission" date="2016-10" db="EMBL/GenBank/DDBJ databases">
        <authorList>
            <person name="de Groot N.N."/>
        </authorList>
    </citation>
    <scope>NUCLEOTIDE SEQUENCE [LARGE SCALE GENOMIC DNA]</scope>
    <source>
        <strain evidence="1 2">S5-249</strain>
    </source>
</reference>
<gene>
    <name evidence="1" type="ORF">SAMN05192580_1339</name>
</gene>
<keyword evidence="1" id="KW-0121">Carboxypeptidase</keyword>
<dbReference type="OrthoDB" id="8479979at2"/>